<name>A0ACC3AJ65_9EURO</name>
<sequence>MANEFIGYSILVTLRNPPDAQIDGVVSDVINQKLFLRDVHFRSSGQRLPSYALESSNIADLEIAPAPKEDELLTPTAAPQQQSQLPSTAFVDPAILSYTRHARPPQNQSPIPQTPVSPIMIADGMVPSPGRPLTHQTLRGQSSISSIATTRKATRRDSAATATLTEPFDALAVKDTKAQTETSKQEKRKSQTGPGIIDLRDVNLPVKNKKPGKGRGWRNTPLIEEKPRQTRKQRGRQAAEDPNGWATEEATDIAEMGEFDFAENLSKFDKRKVFDDIRRDDTTADEDRLVSFNRTKPRPGTNGGRNLHYTENVLDVPDPHDASRWKSEAGETEDEVVKDDHYSSGRNSRRAGSRRPLQSRKGSTMPNHLDRKEPSPRPLTRMPTGSPLNGSISGIRASFRIASNSKPCHTVSPLQMLEVEQLCTSELGLTEDMLTENAGRSIAEAILKSSSLSVSSSAEATTTQLQLAEPKNVLFLLGNHKSAARALAAARHLRNRRLRVTVCIVGLERGEDQLLELVKKQLKTYKLSLGHLERWEDYQAKLANGATVTSEKTAVQPPDFIVDGLLGVHHAFDELRTDDQAAVFSMIKWANLFISKHKSDSGTGTLILSIDVPSGLSATSGIIAEADGHPLVMNSSRIVCLGAPKAGLLAFMAGDHHHIPQSQVDHTKWAVCVADVGISHVAWQRNGSRRKQGIEFGNEWVVPLKLVSA</sequence>
<protein>
    <submittedName>
        <fullName evidence="1">Enhancer of mRNA decapping</fullName>
    </submittedName>
</protein>
<evidence type="ECO:0000313" key="2">
    <source>
        <dbReference type="Proteomes" id="UP001172386"/>
    </source>
</evidence>
<accession>A0ACC3AJ65</accession>
<dbReference type="EMBL" id="JAPDRQ010000007">
    <property type="protein sequence ID" value="KAJ9663701.1"/>
    <property type="molecule type" value="Genomic_DNA"/>
</dbReference>
<dbReference type="Proteomes" id="UP001172386">
    <property type="component" value="Unassembled WGS sequence"/>
</dbReference>
<reference evidence="1" key="1">
    <citation type="submission" date="2022-10" db="EMBL/GenBank/DDBJ databases">
        <title>Culturing micro-colonial fungi from biological soil crusts in the Mojave desert and describing Neophaeococcomyces mojavensis, and introducing the new genera and species Taxawa tesnikishii.</title>
        <authorList>
            <person name="Kurbessoian T."/>
            <person name="Stajich J.E."/>
        </authorList>
    </citation>
    <scope>NUCLEOTIDE SEQUENCE</scope>
    <source>
        <strain evidence="1">JES_112</strain>
    </source>
</reference>
<proteinExistence type="predicted"/>
<keyword evidence="2" id="KW-1185">Reference proteome</keyword>
<gene>
    <name evidence="1" type="primary">EDC3</name>
    <name evidence="1" type="ORF">H2198_000713</name>
</gene>
<evidence type="ECO:0000313" key="1">
    <source>
        <dbReference type="EMBL" id="KAJ9663701.1"/>
    </source>
</evidence>
<organism evidence="1 2">
    <name type="scientific">Neophaeococcomyces mojaviensis</name>
    <dbReference type="NCBI Taxonomy" id="3383035"/>
    <lineage>
        <taxon>Eukaryota</taxon>
        <taxon>Fungi</taxon>
        <taxon>Dikarya</taxon>
        <taxon>Ascomycota</taxon>
        <taxon>Pezizomycotina</taxon>
        <taxon>Eurotiomycetes</taxon>
        <taxon>Chaetothyriomycetidae</taxon>
        <taxon>Chaetothyriales</taxon>
        <taxon>Chaetothyriales incertae sedis</taxon>
        <taxon>Neophaeococcomyces</taxon>
    </lineage>
</organism>
<comment type="caution">
    <text evidence="1">The sequence shown here is derived from an EMBL/GenBank/DDBJ whole genome shotgun (WGS) entry which is preliminary data.</text>
</comment>